<dbReference type="Gene3D" id="3.10.580.10">
    <property type="entry name" value="CBS-domain"/>
    <property type="match status" value="1"/>
</dbReference>
<dbReference type="Proteomes" id="UP000035036">
    <property type="component" value="Chromosome"/>
</dbReference>
<proteinExistence type="predicted"/>
<protein>
    <submittedName>
        <fullName evidence="5">Cyclic nucleotide-binding protein</fullName>
    </submittedName>
</protein>
<dbReference type="GO" id="GO:0008773">
    <property type="term" value="F:[protein-PII] uridylyltransferase activity"/>
    <property type="evidence" value="ECO:0007669"/>
    <property type="project" value="InterPro"/>
</dbReference>
<reference evidence="5 6" key="1">
    <citation type="journal article" date="2015" name="Genome Announc.">
        <title>Genomes of Geoalkalibacter ferrihydriticus Z-0531T and Geoalkalibacter subterraneus Red1T, Two Haloalkaliphilic Metal-Reducing Deltaproteobacteria.</title>
        <authorList>
            <person name="Badalamenti J.P."/>
            <person name="Krajmalnik-Brown R."/>
            <person name="Torres C.I."/>
            <person name="Bond D.R."/>
        </authorList>
    </citation>
    <scope>NUCLEOTIDE SEQUENCE [LARGE SCALE GENOMIC DNA]</scope>
    <source>
        <strain evidence="5 6">Red1</strain>
    </source>
</reference>
<organism evidence="5 6">
    <name type="scientific">Geoalkalibacter subterraneus</name>
    <dbReference type="NCBI Taxonomy" id="483547"/>
    <lineage>
        <taxon>Bacteria</taxon>
        <taxon>Pseudomonadati</taxon>
        <taxon>Thermodesulfobacteriota</taxon>
        <taxon>Desulfuromonadia</taxon>
        <taxon>Desulfuromonadales</taxon>
        <taxon>Geoalkalibacteraceae</taxon>
        <taxon>Geoalkalibacter</taxon>
    </lineage>
</organism>
<dbReference type="PANTHER" id="PTHR43080:SF2">
    <property type="entry name" value="CBS DOMAIN-CONTAINING PROTEIN"/>
    <property type="match status" value="1"/>
</dbReference>
<dbReference type="Pfam" id="PF10335">
    <property type="entry name" value="DUF294_C"/>
    <property type="match status" value="1"/>
</dbReference>
<dbReference type="Pfam" id="PF03445">
    <property type="entry name" value="DUF294"/>
    <property type="match status" value="1"/>
</dbReference>
<dbReference type="KEGG" id="gsb:GSUB_14580"/>
<dbReference type="InterPro" id="IPR018821">
    <property type="entry name" value="DUF294_put_nucleoTrafse_sb-bd"/>
</dbReference>
<dbReference type="CDD" id="cd05401">
    <property type="entry name" value="NT_GlnE_GlnD_like"/>
    <property type="match status" value="1"/>
</dbReference>
<accession>A0A0B5FSB7</accession>
<evidence type="ECO:0000256" key="2">
    <source>
        <dbReference type="PROSITE-ProRule" id="PRU00703"/>
    </source>
</evidence>
<dbReference type="InterPro" id="IPR005105">
    <property type="entry name" value="GlnD_Uridyltrans_N"/>
</dbReference>
<evidence type="ECO:0000313" key="5">
    <source>
        <dbReference type="EMBL" id="AJF07529.1"/>
    </source>
</evidence>
<evidence type="ECO:0000313" key="6">
    <source>
        <dbReference type="Proteomes" id="UP000035036"/>
    </source>
</evidence>
<dbReference type="InterPro" id="IPR051257">
    <property type="entry name" value="Diverse_CBS-Domain"/>
</dbReference>
<dbReference type="OrthoDB" id="9808528at2"/>
<dbReference type="PROSITE" id="PS50042">
    <property type="entry name" value="CNMP_BINDING_3"/>
    <property type="match status" value="1"/>
</dbReference>
<dbReference type="SUPFAM" id="SSF54631">
    <property type="entry name" value="CBS-domain pair"/>
    <property type="match status" value="1"/>
</dbReference>
<dbReference type="SMART" id="SM00116">
    <property type="entry name" value="CBS"/>
    <property type="match status" value="2"/>
</dbReference>
<feature type="domain" description="CBS" evidence="4">
    <location>
        <begin position="166"/>
        <end position="226"/>
    </location>
</feature>
<evidence type="ECO:0000259" key="4">
    <source>
        <dbReference type="PROSITE" id="PS51371"/>
    </source>
</evidence>
<dbReference type="InterPro" id="IPR014710">
    <property type="entry name" value="RmlC-like_jellyroll"/>
</dbReference>
<gene>
    <name evidence="5" type="ORF">GSUB_14580</name>
</gene>
<keyword evidence="1 2" id="KW-0129">CBS domain</keyword>
<dbReference type="SUPFAM" id="SSF51206">
    <property type="entry name" value="cAMP-binding domain-like"/>
    <property type="match status" value="1"/>
</dbReference>
<dbReference type="HOGENOM" id="CLU_027866_1_0_7"/>
<evidence type="ECO:0000256" key="1">
    <source>
        <dbReference type="ARBA" id="ARBA00023122"/>
    </source>
</evidence>
<dbReference type="SUPFAM" id="SSF81301">
    <property type="entry name" value="Nucleotidyltransferase"/>
    <property type="match status" value="1"/>
</dbReference>
<sequence>MGLIRTLRDSEPFRDLPDEAISELERVAETRNFPPLVHIFNQHDSPTGYLYLIKEGLVEIVALTPGGVEMVVDYRKEGGFFGGTPIFTHEPYTAGARTVKATECYLIPQDALVEMAEQYPRIREYFTRVILSRVRNLYSEMVDDHARAALTQMDAYPFKKRLSEIMTTPVQTCTPEESIREVARRMIQYDIGAMIVSEADRPVAGIITKHDLVEKVLARDGLNCDQVSAAEVMTPHPHRMAPDAYMYEATAFMLRHKIEHMPVIDGGEVVGMVTLRNLMRFRSQKSMLLVGSVREAQTVEELVAARAGMVEVAKALMGEARSHFETMEILSYIHHCIMQRAFDLVLAQMKEEGATPPDIKFCLIIMGSGGRKEMLLGPDQDNGIIYEDFPDALQPEVDAFFVPLCERLVDTFERIGYPRCNGKVMADNPMWRGRLSDWKERISGWIDVPEPKRVMYSTIFLDFMPLVGDPTLCQDLREILHRAIRRKPIFLYYLLENELNNKVPVGLLGRFVTEKSGPHKGELSLKQAGSVFIVDCVRMFLLERGLDATTTVERLDALVKLNVFNQETADHLKAALEAFTFLRLRQEIALIDQGQPPSHYLDPYALGKNEQDLLREAFRAAGKLQDSTKRHFGRGAR</sequence>
<dbReference type="InterPro" id="IPR018490">
    <property type="entry name" value="cNMP-bd_dom_sf"/>
</dbReference>
<dbReference type="InterPro" id="IPR046342">
    <property type="entry name" value="CBS_dom_sf"/>
</dbReference>
<dbReference type="InterPro" id="IPR000644">
    <property type="entry name" value="CBS_dom"/>
</dbReference>
<dbReference type="InterPro" id="IPR043519">
    <property type="entry name" value="NT_sf"/>
</dbReference>
<keyword evidence="6" id="KW-1185">Reference proteome</keyword>
<name>A0A0B5FSB7_9BACT</name>
<dbReference type="InterPro" id="IPR000595">
    <property type="entry name" value="cNMP-bd_dom"/>
</dbReference>
<dbReference type="PROSITE" id="PS51371">
    <property type="entry name" value="CBS"/>
    <property type="match status" value="2"/>
</dbReference>
<evidence type="ECO:0000259" key="3">
    <source>
        <dbReference type="PROSITE" id="PS50042"/>
    </source>
</evidence>
<dbReference type="Pfam" id="PF00027">
    <property type="entry name" value="cNMP_binding"/>
    <property type="match status" value="1"/>
</dbReference>
<dbReference type="STRING" id="483547.GSUB_14580"/>
<feature type="domain" description="CBS" evidence="4">
    <location>
        <begin position="233"/>
        <end position="289"/>
    </location>
</feature>
<dbReference type="Pfam" id="PF00571">
    <property type="entry name" value="CBS"/>
    <property type="match status" value="2"/>
</dbReference>
<dbReference type="RefSeq" id="WP_040201443.1">
    <property type="nucleotide sequence ID" value="NZ_CP010311.1"/>
</dbReference>
<dbReference type="Gene3D" id="2.60.120.10">
    <property type="entry name" value="Jelly Rolls"/>
    <property type="match status" value="1"/>
</dbReference>
<dbReference type="SMART" id="SM00100">
    <property type="entry name" value="cNMP"/>
    <property type="match status" value="1"/>
</dbReference>
<feature type="domain" description="Cyclic nucleotide-binding" evidence="3">
    <location>
        <begin position="12"/>
        <end position="133"/>
    </location>
</feature>
<dbReference type="AlphaFoldDB" id="A0A0B5FSB7"/>
<dbReference type="CDD" id="cd00038">
    <property type="entry name" value="CAP_ED"/>
    <property type="match status" value="1"/>
</dbReference>
<dbReference type="EMBL" id="CP010311">
    <property type="protein sequence ID" value="AJF07529.1"/>
    <property type="molecule type" value="Genomic_DNA"/>
</dbReference>
<dbReference type="PANTHER" id="PTHR43080">
    <property type="entry name" value="CBS DOMAIN-CONTAINING PROTEIN CBSX3, MITOCHONDRIAL"/>
    <property type="match status" value="1"/>
</dbReference>
<dbReference type="Gene3D" id="3.30.460.10">
    <property type="entry name" value="Beta Polymerase, domain 2"/>
    <property type="match status" value="1"/>
</dbReference>